<dbReference type="HOGENOM" id="CLU_002157_1_2_6"/>
<dbReference type="STRING" id="314285.KT71_18941"/>
<dbReference type="SUPFAM" id="SSF53067">
    <property type="entry name" value="Actin-like ATPase domain"/>
    <property type="match status" value="1"/>
</dbReference>
<dbReference type="AlphaFoldDB" id="A4ACY1"/>
<protein>
    <submittedName>
        <fullName evidence="4">N-methylhydantoinase A/acetone carboxylase, beta subunit</fullName>
        <ecNumber evidence="4">3.5.2.14</ecNumber>
    </submittedName>
</protein>
<dbReference type="InterPro" id="IPR043129">
    <property type="entry name" value="ATPase_NBD"/>
</dbReference>
<dbReference type="Pfam" id="PF05378">
    <property type="entry name" value="Hydant_A_N"/>
    <property type="match status" value="1"/>
</dbReference>
<dbReference type="Pfam" id="PF01968">
    <property type="entry name" value="Hydantoinase_A"/>
    <property type="match status" value="1"/>
</dbReference>
<organism evidence="4 5">
    <name type="scientific">Congregibacter litoralis KT71</name>
    <dbReference type="NCBI Taxonomy" id="314285"/>
    <lineage>
        <taxon>Bacteria</taxon>
        <taxon>Pseudomonadati</taxon>
        <taxon>Pseudomonadota</taxon>
        <taxon>Gammaproteobacteria</taxon>
        <taxon>Cellvibrionales</taxon>
        <taxon>Halieaceae</taxon>
        <taxon>Congregibacter</taxon>
    </lineage>
</organism>
<dbReference type="eggNOG" id="COG0145">
    <property type="taxonomic scope" value="Bacteria"/>
</dbReference>
<dbReference type="Proteomes" id="UP000019205">
    <property type="component" value="Chromosome"/>
</dbReference>
<evidence type="ECO:0000313" key="5">
    <source>
        <dbReference type="Proteomes" id="UP000019205"/>
    </source>
</evidence>
<evidence type="ECO:0000259" key="2">
    <source>
        <dbReference type="Pfam" id="PF05378"/>
    </source>
</evidence>
<dbReference type="GO" id="GO:0017168">
    <property type="term" value="F:5-oxoprolinase (ATP-hydrolyzing) activity"/>
    <property type="evidence" value="ECO:0007669"/>
    <property type="project" value="TreeGrafter"/>
</dbReference>
<feature type="domain" description="Hydantoinase/oxoprolinase N-terminal" evidence="2">
    <location>
        <begin position="4"/>
        <end position="185"/>
    </location>
</feature>
<dbReference type="OrthoDB" id="9768323at2"/>
<keyword evidence="5" id="KW-1185">Reference proteome</keyword>
<name>A4ACY1_9GAMM</name>
<dbReference type="GO" id="GO:0006749">
    <property type="term" value="P:glutathione metabolic process"/>
    <property type="evidence" value="ECO:0007669"/>
    <property type="project" value="TreeGrafter"/>
</dbReference>
<dbReference type="PANTHER" id="PTHR11365">
    <property type="entry name" value="5-OXOPROLINASE RELATED"/>
    <property type="match status" value="1"/>
</dbReference>
<reference evidence="4 5" key="1">
    <citation type="journal article" date="2007" name="Proc. Natl. Acad. Sci. U.S.A.">
        <title>Characterization of a marine gammaproteobacterium capable of aerobic anoxygenic photosynthesis.</title>
        <authorList>
            <person name="Fuchs B.M."/>
            <person name="Spring S."/>
            <person name="Teeling H."/>
            <person name="Quast C."/>
            <person name="Wulf J."/>
            <person name="Schattenhofer M."/>
            <person name="Yan S."/>
            <person name="Ferriera S."/>
            <person name="Johnson J."/>
            <person name="Glockner F.O."/>
            <person name="Amann R."/>
        </authorList>
    </citation>
    <scope>NUCLEOTIDE SEQUENCE [LARGE SCALE GENOMIC DNA]</scope>
    <source>
        <strain evidence="4">KT71</strain>
    </source>
</reference>
<accession>A4ACY1</accession>
<sequence>MSYRLGVDVGGTFTDFLLLNEENGETFTAKVPSTPEDSSIGVLNGIARICDESGVDPGEIELVMHGTTVATNAVLTGRGARVGLVTTAGFEDTLQVARSYCPGGLGGWVSFVKDPLLAPLELTIGARGRISADGEVVEPLDEDTLRRDLQTLRDRGEVEALTICLINAYINSEHERQVAAIAAEIFGDTPISVSSDVVPEMQEYERTETTVVNSYVRPEVARYVNNLQGALDERLGDGAQLSILRSDGGLASARAAADSPVNLLMSGPAGGVAGAIYFCERAGYRDILTFDMGGTSTDVALIQDARARVRRETIVGDVRVRAPSVDVRTVGAGGGSIAFVPELTKALRVGPESAGAVPGPACYMKGGEEPTVCDANVVLGYLPSDVQLGGKMNINRDASEKAVQKVADAMGIGIMEAAEGIIKIVNESMFGALRLVSVEQGYDPRDFALVGFGGAGPLHANALGILTDAWPVIVPPGPGVLCAYGDATTQVQDEAARTYLMMAGDLSDEQMLTDLHELRDRAGESLRADGIPDDEQEVSYQADLRYAGQAFQITVDFDEKELVEKGVALLTEAFDAEHEQLFTFKLGDGHEILMIRAVVKAAARKIADKRIGVSENSLEQCKIHDSRFYFEGAWHEAPIYDRGGLHENLEVAGPCVVAEMDSTTVVLPGYGARVDAVGNLLINPGPASSNHVNASKGGA</sequence>
<dbReference type="InterPro" id="IPR008040">
    <property type="entry name" value="Hydant_A_N"/>
</dbReference>
<keyword evidence="4" id="KW-0378">Hydrolase</keyword>
<dbReference type="InterPro" id="IPR049517">
    <property type="entry name" value="ACX-like_C"/>
</dbReference>
<evidence type="ECO:0000259" key="1">
    <source>
        <dbReference type="Pfam" id="PF01968"/>
    </source>
</evidence>
<dbReference type="EMBL" id="AAOA02000005">
    <property type="protein sequence ID" value="EAQ96172.1"/>
    <property type="molecule type" value="Genomic_DNA"/>
</dbReference>
<evidence type="ECO:0000259" key="3">
    <source>
        <dbReference type="Pfam" id="PF19278"/>
    </source>
</evidence>
<dbReference type="GO" id="GO:0005829">
    <property type="term" value="C:cytosol"/>
    <property type="evidence" value="ECO:0007669"/>
    <property type="project" value="TreeGrafter"/>
</dbReference>
<evidence type="ECO:0000313" key="4">
    <source>
        <dbReference type="EMBL" id="EAQ96172.1"/>
    </source>
</evidence>
<feature type="domain" description="Hydantoinase A/oxoprolinase" evidence="1">
    <location>
        <begin position="206"/>
        <end position="492"/>
    </location>
</feature>
<feature type="domain" description="Acetophenone carboxylase-like C-terminal" evidence="3">
    <location>
        <begin position="512"/>
        <end position="675"/>
    </location>
</feature>
<dbReference type="Pfam" id="PF19278">
    <property type="entry name" value="Hydant_A_C"/>
    <property type="match status" value="1"/>
</dbReference>
<proteinExistence type="predicted"/>
<gene>
    <name evidence="4" type="ORF">KT71_18941</name>
</gene>
<dbReference type="InterPro" id="IPR045079">
    <property type="entry name" value="Oxoprolinase-like"/>
</dbReference>
<dbReference type="InterPro" id="IPR002821">
    <property type="entry name" value="Hydantoinase_A"/>
</dbReference>
<dbReference type="GO" id="GO:0047423">
    <property type="term" value="F:N-methylhydantoinase (ATP-hydrolyzing) activity"/>
    <property type="evidence" value="ECO:0007669"/>
    <property type="project" value="UniProtKB-EC"/>
</dbReference>
<dbReference type="EC" id="3.5.2.14" evidence="4"/>
<comment type="caution">
    <text evidence="4">The sequence shown here is derived from an EMBL/GenBank/DDBJ whole genome shotgun (WGS) entry which is preliminary data.</text>
</comment>
<dbReference type="RefSeq" id="WP_008296226.1">
    <property type="nucleotide sequence ID" value="NZ_CM002299.1"/>
</dbReference>
<dbReference type="PANTHER" id="PTHR11365:SF23">
    <property type="entry name" value="HYPOTHETICAL 5-OXOPROLINASE (EUROFUNG)-RELATED"/>
    <property type="match status" value="1"/>
</dbReference>
<reference evidence="4 5" key="2">
    <citation type="journal article" date="2009" name="PLoS ONE">
        <title>The photosynthetic apparatus and its regulation in the aerobic gammaproteobacterium Congregibacter litoralis gen. nov., sp. nov.</title>
        <authorList>
            <person name="Spring S."/>
            <person name="Lunsdorf H."/>
            <person name="Fuchs B.M."/>
            <person name="Tindall B.J."/>
        </authorList>
    </citation>
    <scope>NUCLEOTIDE SEQUENCE [LARGE SCALE GENOMIC DNA]</scope>
    <source>
        <strain evidence="4">KT71</strain>
    </source>
</reference>